<dbReference type="Proteomes" id="UP000079169">
    <property type="component" value="Unplaced"/>
</dbReference>
<dbReference type="GeneID" id="108254359"/>
<proteinExistence type="predicted"/>
<reference evidence="3" key="1">
    <citation type="submission" date="2025-08" db="UniProtKB">
        <authorList>
            <consortium name="RefSeq"/>
        </authorList>
    </citation>
    <scope>IDENTIFICATION</scope>
</reference>
<dbReference type="RefSeq" id="XP_017304852.1">
    <property type="nucleotide sequence ID" value="XM_017449363.2"/>
</dbReference>
<feature type="non-terminal residue" evidence="3">
    <location>
        <position position="132"/>
    </location>
</feature>
<keyword evidence="2" id="KW-1185">Reference proteome</keyword>
<gene>
    <name evidence="3" type="primary">LOC108254359</name>
</gene>
<dbReference type="KEGG" id="dci:108254359"/>
<keyword evidence="1" id="KW-0175">Coiled coil</keyword>
<accession>A0A1S4ES30</accession>
<organism evidence="2 3">
    <name type="scientific">Diaphorina citri</name>
    <name type="common">Asian citrus psyllid</name>
    <dbReference type="NCBI Taxonomy" id="121845"/>
    <lineage>
        <taxon>Eukaryota</taxon>
        <taxon>Metazoa</taxon>
        <taxon>Ecdysozoa</taxon>
        <taxon>Arthropoda</taxon>
        <taxon>Hexapoda</taxon>
        <taxon>Insecta</taxon>
        <taxon>Pterygota</taxon>
        <taxon>Neoptera</taxon>
        <taxon>Paraneoptera</taxon>
        <taxon>Hemiptera</taxon>
        <taxon>Sternorrhyncha</taxon>
        <taxon>Psylloidea</taxon>
        <taxon>Psyllidae</taxon>
        <taxon>Diaphorininae</taxon>
        <taxon>Diaphorina</taxon>
    </lineage>
</organism>
<sequence length="132" mass="16253">MTNHEKELKKEIQKLKDQISHLKPISGKSREELLSAKEEMYTKKIKQLKEEIEEYRKREEKDKFIRKMKCDEEVEKWTEKKQWQTANEKLKQQLKDKTNQYDALRITHDRLKETVMKLERERFMLESKLKAK</sequence>
<evidence type="ECO:0000256" key="1">
    <source>
        <dbReference type="SAM" id="Coils"/>
    </source>
</evidence>
<evidence type="ECO:0000313" key="2">
    <source>
        <dbReference type="Proteomes" id="UP000079169"/>
    </source>
</evidence>
<dbReference type="PaxDb" id="121845-A0A1S4ES30"/>
<dbReference type="AlphaFoldDB" id="A0A1S4ES30"/>
<name>A0A1S4ES30_DIACI</name>
<protein>
    <submittedName>
        <fullName evidence="3">Centrosomal protein of 290 kDa-like</fullName>
    </submittedName>
</protein>
<evidence type="ECO:0000313" key="3">
    <source>
        <dbReference type="RefSeq" id="XP_017304852.1"/>
    </source>
</evidence>
<feature type="coiled-coil region" evidence="1">
    <location>
        <begin position="31"/>
        <end position="128"/>
    </location>
</feature>